<protein>
    <submittedName>
        <fullName evidence="2">Zgc:153981</fullName>
    </submittedName>
</protein>
<proteinExistence type="predicted"/>
<reference evidence="2" key="1">
    <citation type="submission" date="2016-05" db="EMBL/GenBank/DDBJ databases">
        <authorList>
            <person name="Lavstsen T."/>
            <person name="Jespersen J.S."/>
        </authorList>
    </citation>
    <scope>NUCLEOTIDE SEQUENCE</scope>
    <source>
        <tissue evidence="2">Brain</tissue>
    </source>
</reference>
<feature type="region of interest" description="Disordered" evidence="1">
    <location>
        <begin position="1"/>
        <end position="93"/>
    </location>
</feature>
<feature type="compositionally biased region" description="Basic and acidic residues" evidence="1">
    <location>
        <begin position="1"/>
        <end position="16"/>
    </location>
</feature>
<organism evidence="2">
    <name type="scientific">Nothobranchius korthausae</name>
    <dbReference type="NCBI Taxonomy" id="1143690"/>
    <lineage>
        <taxon>Eukaryota</taxon>
        <taxon>Metazoa</taxon>
        <taxon>Chordata</taxon>
        <taxon>Craniata</taxon>
        <taxon>Vertebrata</taxon>
        <taxon>Euteleostomi</taxon>
        <taxon>Actinopterygii</taxon>
        <taxon>Neopterygii</taxon>
        <taxon>Teleostei</taxon>
        <taxon>Neoteleostei</taxon>
        <taxon>Acanthomorphata</taxon>
        <taxon>Ovalentaria</taxon>
        <taxon>Atherinomorphae</taxon>
        <taxon>Cyprinodontiformes</taxon>
        <taxon>Nothobranchiidae</taxon>
        <taxon>Nothobranchius</taxon>
    </lineage>
</organism>
<name>A0A1A8FJA5_9TELE</name>
<sequence length="93" mass="9711">TIPKNREGSDALHHGNESLVDLGAGLPHDLPSPSAQTGFAEADPEEGHLSKQEFPGFAAGSGSSADKEKEIVPDSVIQSRGVSDFSPSQRWGS</sequence>
<reference evidence="2" key="2">
    <citation type="submission" date="2016-06" db="EMBL/GenBank/DDBJ databases">
        <title>The genome of a short-lived fish provides insights into sex chromosome evolution and the genetic control of aging.</title>
        <authorList>
            <person name="Reichwald K."/>
            <person name="Felder M."/>
            <person name="Petzold A."/>
            <person name="Koch P."/>
            <person name="Groth M."/>
            <person name="Platzer M."/>
        </authorList>
    </citation>
    <scope>NUCLEOTIDE SEQUENCE</scope>
    <source>
        <tissue evidence="2">Brain</tissue>
    </source>
</reference>
<feature type="non-terminal residue" evidence="2">
    <location>
        <position position="1"/>
    </location>
</feature>
<accession>A0A1A8FJA5</accession>
<evidence type="ECO:0000313" key="2">
    <source>
        <dbReference type="EMBL" id="SBQ59520.1"/>
    </source>
</evidence>
<gene>
    <name evidence="2" type="primary">ZGC:153981</name>
</gene>
<feature type="compositionally biased region" description="Polar residues" evidence="1">
    <location>
        <begin position="76"/>
        <end position="93"/>
    </location>
</feature>
<dbReference type="EMBL" id="HAEB01012993">
    <property type="protein sequence ID" value="SBQ59520.1"/>
    <property type="molecule type" value="Transcribed_RNA"/>
</dbReference>
<evidence type="ECO:0000256" key="1">
    <source>
        <dbReference type="SAM" id="MobiDB-lite"/>
    </source>
</evidence>
<dbReference type="AlphaFoldDB" id="A0A1A8FJA5"/>